<dbReference type="InterPro" id="IPR006700">
    <property type="entry name" value="RsmE"/>
</dbReference>
<dbReference type="CDD" id="cd18084">
    <property type="entry name" value="RsmE-like"/>
    <property type="match status" value="1"/>
</dbReference>
<dbReference type="PIRSF" id="PIRSF015601">
    <property type="entry name" value="MTase_slr0722"/>
    <property type="match status" value="1"/>
</dbReference>
<comment type="function">
    <text evidence="10 12">Specifically methylates the N3 position of the uracil ring of uridine 1498 (m3U1498) in 16S rRNA. Acts on the fully assembled 30S ribosomal subunit.</text>
</comment>
<gene>
    <name evidence="15" type="ORF">V2H45_09550</name>
</gene>
<dbReference type="Proteomes" id="UP001333818">
    <property type="component" value="Unassembled WGS sequence"/>
</dbReference>
<keyword evidence="5 12" id="KW-0963">Cytoplasm</keyword>
<evidence type="ECO:0000256" key="2">
    <source>
        <dbReference type="ARBA" id="ARBA00005528"/>
    </source>
</evidence>
<proteinExistence type="inferred from homology"/>
<evidence type="ECO:0000256" key="11">
    <source>
        <dbReference type="ARBA" id="ARBA00047944"/>
    </source>
</evidence>
<feature type="domain" description="Ribosomal RNA small subunit methyltransferase E methyltransferase" evidence="13">
    <location>
        <begin position="88"/>
        <end position="275"/>
    </location>
</feature>
<evidence type="ECO:0000259" key="14">
    <source>
        <dbReference type="Pfam" id="PF20260"/>
    </source>
</evidence>
<keyword evidence="16" id="KW-1185">Reference proteome</keyword>
<evidence type="ECO:0000259" key="13">
    <source>
        <dbReference type="Pfam" id="PF04452"/>
    </source>
</evidence>
<dbReference type="PANTHER" id="PTHR30027:SF3">
    <property type="entry name" value="16S RRNA (URACIL(1498)-N(3))-METHYLTRANSFERASE"/>
    <property type="match status" value="1"/>
</dbReference>
<evidence type="ECO:0000256" key="5">
    <source>
        <dbReference type="ARBA" id="ARBA00022490"/>
    </source>
</evidence>
<evidence type="ECO:0000256" key="1">
    <source>
        <dbReference type="ARBA" id="ARBA00004496"/>
    </source>
</evidence>
<evidence type="ECO:0000256" key="6">
    <source>
        <dbReference type="ARBA" id="ARBA00022552"/>
    </source>
</evidence>
<evidence type="ECO:0000313" key="16">
    <source>
        <dbReference type="Proteomes" id="UP001333818"/>
    </source>
</evidence>
<dbReference type="Pfam" id="PF04452">
    <property type="entry name" value="Methyltrans_RNA"/>
    <property type="match status" value="1"/>
</dbReference>
<dbReference type="AlphaFoldDB" id="A0AAW9PX82"/>
<evidence type="ECO:0000313" key="15">
    <source>
        <dbReference type="EMBL" id="MEE3716988.1"/>
    </source>
</evidence>
<evidence type="ECO:0000256" key="8">
    <source>
        <dbReference type="ARBA" id="ARBA00022679"/>
    </source>
</evidence>
<dbReference type="SUPFAM" id="SSF88697">
    <property type="entry name" value="PUA domain-like"/>
    <property type="match status" value="1"/>
</dbReference>
<protein>
    <recommendedName>
        <fullName evidence="4 12">Ribosomal RNA small subunit methyltransferase E</fullName>
        <ecNumber evidence="3 12">2.1.1.193</ecNumber>
    </recommendedName>
</protein>
<evidence type="ECO:0000256" key="3">
    <source>
        <dbReference type="ARBA" id="ARBA00012328"/>
    </source>
</evidence>
<dbReference type="Gene3D" id="3.40.1280.10">
    <property type="match status" value="1"/>
</dbReference>
<comment type="subcellular location">
    <subcellularLocation>
        <location evidence="1 12">Cytoplasm</location>
    </subcellularLocation>
</comment>
<dbReference type="RefSeq" id="WP_330483417.1">
    <property type="nucleotide sequence ID" value="NZ_JAZBJZ010000030.1"/>
</dbReference>
<comment type="catalytic activity">
    <reaction evidence="11 12">
        <text>uridine(1498) in 16S rRNA + S-adenosyl-L-methionine = N(3)-methyluridine(1498) in 16S rRNA + S-adenosyl-L-homocysteine + H(+)</text>
        <dbReference type="Rhea" id="RHEA:42920"/>
        <dbReference type="Rhea" id="RHEA-COMP:10283"/>
        <dbReference type="Rhea" id="RHEA-COMP:10284"/>
        <dbReference type="ChEBI" id="CHEBI:15378"/>
        <dbReference type="ChEBI" id="CHEBI:57856"/>
        <dbReference type="ChEBI" id="CHEBI:59789"/>
        <dbReference type="ChEBI" id="CHEBI:65315"/>
        <dbReference type="ChEBI" id="CHEBI:74502"/>
        <dbReference type="EC" id="2.1.1.193"/>
    </reaction>
</comment>
<dbReference type="SUPFAM" id="SSF75217">
    <property type="entry name" value="alpha/beta knot"/>
    <property type="match status" value="1"/>
</dbReference>
<keyword evidence="8 12" id="KW-0808">Transferase</keyword>
<comment type="similarity">
    <text evidence="2 12">Belongs to the RNA methyltransferase RsmE family.</text>
</comment>
<dbReference type="InterPro" id="IPR015947">
    <property type="entry name" value="PUA-like_sf"/>
</dbReference>
<name>A0AAW9PX82_9CYAN</name>
<reference evidence="15" key="1">
    <citation type="submission" date="2024-01" db="EMBL/GenBank/DDBJ databases">
        <title>Bank of Algae and Cyanobacteria of the Azores (BACA) strain genomes.</title>
        <authorList>
            <person name="Luz R."/>
            <person name="Cordeiro R."/>
            <person name="Fonseca A."/>
            <person name="Goncalves V."/>
        </authorList>
    </citation>
    <scope>NUCLEOTIDE SEQUENCE</scope>
    <source>
        <strain evidence="15">BACA0141</strain>
    </source>
</reference>
<evidence type="ECO:0000256" key="10">
    <source>
        <dbReference type="ARBA" id="ARBA00025699"/>
    </source>
</evidence>
<dbReference type="Pfam" id="PF20260">
    <property type="entry name" value="PUA_4"/>
    <property type="match status" value="1"/>
</dbReference>
<comment type="caution">
    <text evidence="15">The sequence shown here is derived from an EMBL/GenBank/DDBJ whole genome shotgun (WGS) entry which is preliminary data.</text>
</comment>
<dbReference type="InterPro" id="IPR029028">
    <property type="entry name" value="Alpha/beta_knot_MTases"/>
</dbReference>
<evidence type="ECO:0000256" key="9">
    <source>
        <dbReference type="ARBA" id="ARBA00022691"/>
    </source>
</evidence>
<organism evidence="15 16">
    <name type="scientific">Tumidithrix elongata BACA0141</name>
    <dbReference type="NCBI Taxonomy" id="2716417"/>
    <lineage>
        <taxon>Bacteria</taxon>
        <taxon>Bacillati</taxon>
        <taxon>Cyanobacteriota</taxon>
        <taxon>Cyanophyceae</taxon>
        <taxon>Pseudanabaenales</taxon>
        <taxon>Pseudanabaenaceae</taxon>
        <taxon>Tumidithrix</taxon>
        <taxon>Tumidithrix elongata</taxon>
    </lineage>
</organism>
<feature type="domain" description="Ribosomal RNA small subunit methyltransferase E PUA-like" evidence="14">
    <location>
        <begin position="28"/>
        <end position="62"/>
    </location>
</feature>
<dbReference type="NCBIfam" id="TIGR00046">
    <property type="entry name" value="RsmE family RNA methyltransferase"/>
    <property type="match status" value="1"/>
</dbReference>
<dbReference type="GO" id="GO:0070475">
    <property type="term" value="P:rRNA base methylation"/>
    <property type="evidence" value="ECO:0007669"/>
    <property type="project" value="TreeGrafter"/>
</dbReference>
<dbReference type="InterPro" id="IPR029026">
    <property type="entry name" value="tRNA_m1G_MTases_N"/>
</dbReference>
<sequence>MQRSKLQRITLDRTQLNEQLQVSARFVLTPEQKHYLCHVLRLSTGAEFIALDGMGHGWLTQIHTNLQSNISTNLVQAQILAEIPNYPEAEIKVMLAIAMPKGNTIESVIRQAAELGVRQILPMWSDRTAIKPNTPLGSQKLERWQRIAQEATELSWQAYVPQIASPCAFKDLIAAPAQMRQTRLICVTHQQDVPHLLTYLTNSPNNDLNSPQIDLQDDAKAQGFASESILIATGAEGGWTVQEEALAIANHWQPVSLGDRILSAITAPVVALAIIRAALEARSES</sequence>
<dbReference type="InterPro" id="IPR046887">
    <property type="entry name" value="RsmE_PUA-like"/>
</dbReference>
<keyword evidence="6 12" id="KW-0698">rRNA processing</keyword>
<evidence type="ECO:0000256" key="12">
    <source>
        <dbReference type="PIRNR" id="PIRNR015601"/>
    </source>
</evidence>
<dbReference type="PANTHER" id="PTHR30027">
    <property type="entry name" value="RIBOSOMAL RNA SMALL SUBUNIT METHYLTRANSFERASE E"/>
    <property type="match status" value="1"/>
</dbReference>
<evidence type="ECO:0000256" key="7">
    <source>
        <dbReference type="ARBA" id="ARBA00022603"/>
    </source>
</evidence>
<keyword evidence="7 12" id="KW-0489">Methyltransferase</keyword>
<dbReference type="GO" id="GO:0005737">
    <property type="term" value="C:cytoplasm"/>
    <property type="evidence" value="ECO:0007669"/>
    <property type="project" value="UniProtKB-SubCell"/>
</dbReference>
<dbReference type="EC" id="2.1.1.193" evidence="3 12"/>
<accession>A0AAW9PX82</accession>
<evidence type="ECO:0000256" key="4">
    <source>
        <dbReference type="ARBA" id="ARBA00013673"/>
    </source>
</evidence>
<dbReference type="EMBL" id="JAZBJZ010000030">
    <property type="protein sequence ID" value="MEE3716988.1"/>
    <property type="molecule type" value="Genomic_DNA"/>
</dbReference>
<keyword evidence="9 12" id="KW-0949">S-adenosyl-L-methionine</keyword>
<dbReference type="GO" id="GO:0070042">
    <property type="term" value="F:rRNA (uridine-N3-)-methyltransferase activity"/>
    <property type="evidence" value="ECO:0007669"/>
    <property type="project" value="TreeGrafter"/>
</dbReference>
<dbReference type="InterPro" id="IPR046886">
    <property type="entry name" value="RsmE_MTase_dom"/>
</dbReference>